<evidence type="ECO:0000256" key="1">
    <source>
        <dbReference type="SAM" id="MobiDB-lite"/>
    </source>
</evidence>
<feature type="transmembrane region" description="Helical" evidence="2">
    <location>
        <begin position="18"/>
        <end position="39"/>
    </location>
</feature>
<accession>A0A6J4LYM9</accession>
<gene>
    <name evidence="3" type="ORF">AVDCRST_MAG34-1075</name>
</gene>
<name>A0A6J4LYM9_9ACTN</name>
<protein>
    <submittedName>
        <fullName evidence="3">Uncharacterized protein</fullName>
    </submittedName>
</protein>
<feature type="compositionally biased region" description="Basic and acidic residues" evidence="1">
    <location>
        <begin position="59"/>
        <end position="69"/>
    </location>
</feature>
<evidence type="ECO:0000313" key="3">
    <source>
        <dbReference type="EMBL" id="CAA9343423.1"/>
    </source>
</evidence>
<sequence length="69" mass="7621">MVLEPAALVPIHVGDVHVYQWVLLALIVGGPFLVIGVLVRRRRAQELAADVPPEDDAEERPADQSQDRL</sequence>
<keyword evidence="2" id="KW-0812">Transmembrane</keyword>
<organism evidence="3">
    <name type="scientific">uncultured Nocardioidaceae bacterium</name>
    <dbReference type="NCBI Taxonomy" id="253824"/>
    <lineage>
        <taxon>Bacteria</taxon>
        <taxon>Bacillati</taxon>
        <taxon>Actinomycetota</taxon>
        <taxon>Actinomycetes</taxon>
        <taxon>Propionibacteriales</taxon>
        <taxon>Nocardioidaceae</taxon>
        <taxon>environmental samples</taxon>
    </lineage>
</organism>
<dbReference type="EMBL" id="CADCUI010000022">
    <property type="protein sequence ID" value="CAA9343423.1"/>
    <property type="molecule type" value="Genomic_DNA"/>
</dbReference>
<evidence type="ECO:0000256" key="2">
    <source>
        <dbReference type="SAM" id="Phobius"/>
    </source>
</evidence>
<dbReference type="AlphaFoldDB" id="A0A6J4LYM9"/>
<keyword evidence="2" id="KW-1133">Transmembrane helix</keyword>
<keyword evidence="2" id="KW-0472">Membrane</keyword>
<proteinExistence type="predicted"/>
<reference evidence="3" key="1">
    <citation type="submission" date="2020-02" db="EMBL/GenBank/DDBJ databases">
        <authorList>
            <person name="Meier V. D."/>
        </authorList>
    </citation>
    <scope>NUCLEOTIDE SEQUENCE</scope>
    <source>
        <strain evidence="3">AVDCRST_MAG34</strain>
    </source>
</reference>
<feature type="region of interest" description="Disordered" evidence="1">
    <location>
        <begin position="47"/>
        <end position="69"/>
    </location>
</feature>